<protein>
    <recommendedName>
        <fullName evidence="2">histidine kinase</fullName>
        <ecNumber evidence="2">2.7.13.3</ecNumber>
    </recommendedName>
</protein>
<dbReference type="CDD" id="cd00082">
    <property type="entry name" value="HisKA"/>
    <property type="match status" value="1"/>
</dbReference>
<dbReference type="RefSeq" id="WP_133233139.1">
    <property type="nucleotide sequence ID" value="NZ_SOZE01000020.1"/>
</dbReference>
<evidence type="ECO:0000256" key="7">
    <source>
        <dbReference type="SAM" id="Coils"/>
    </source>
</evidence>
<evidence type="ECO:0000256" key="4">
    <source>
        <dbReference type="ARBA" id="ARBA00022679"/>
    </source>
</evidence>
<gene>
    <name evidence="10" type="ORF">E2R66_18075</name>
</gene>
<proteinExistence type="predicted"/>
<evidence type="ECO:0000256" key="8">
    <source>
        <dbReference type="SAM" id="Phobius"/>
    </source>
</evidence>
<dbReference type="Pfam" id="PF02518">
    <property type="entry name" value="HATPase_c"/>
    <property type="match status" value="1"/>
</dbReference>
<keyword evidence="4" id="KW-0808">Transferase</keyword>
<dbReference type="OrthoDB" id="921707at2"/>
<evidence type="ECO:0000256" key="6">
    <source>
        <dbReference type="ARBA" id="ARBA00023012"/>
    </source>
</evidence>
<dbReference type="InterPro" id="IPR036097">
    <property type="entry name" value="HisK_dim/P_sf"/>
</dbReference>
<keyword evidence="11" id="KW-1185">Reference proteome</keyword>
<dbReference type="GO" id="GO:0005886">
    <property type="term" value="C:plasma membrane"/>
    <property type="evidence" value="ECO:0007669"/>
    <property type="project" value="TreeGrafter"/>
</dbReference>
<dbReference type="Proteomes" id="UP000297540">
    <property type="component" value="Unassembled WGS sequence"/>
</dbReference>
<evidence type="ECO:0000256" key="1">
    <source>
        <dbReference type="ARBA" id="ARBA00000085"/>
    </source>
</evidence>
<keyword evidence="8" id="KW-1133">Transmembrane helix</keyword>
<dbReference type="SUPFAM" id="SSF47384">
    <property type="entry name" value="Homodimeric domain of signal transducing histidine kinase"/>
    <property type="match status" value="1"/>
</dbReference>
<dbReference type="EC" id="2.7.13.3" evidence="2"/>
<evidence type="ECO:0000313" key="11">
    <source>
        <dbReference type="Proteomes" id="UP000297540"/>
    </source>
</evidence>
<evidence type="ECO:0000259" key="9">
    <source>
        <dbReference type="PROSITE" id="PS50109"/>
    </source>
</evidence>
<organism evidence="10 11">
    <name type="scientific">Mucilaginibacter psychrotolerans</name>
    <dbReference type="NCBI Taxonomy" id="1524096"/>
    <lineage>
        <taxon>Bacteria</taxon>
        <taxon>Pseudomonadati</taxon>
        <taxon>Bacteroidota</taxon>
        <taxon>Sphingobacteriia</taxon>
        <taxon>Sphingobacteriales</taxon>
        <taxon>Sphingobacteriaceae</taxon>
        <taxon>Mucilaginibacter</taxon>
    </lineage>
</organism>
<keyword evidence="3" id="KW-0597">Phosphoprotein</keyword>
<dbReference type="PROSITE" id="PS50109">
    <property type="entry name" value="HIS_KIN"/>
    <property type="match status" value="1"/>
</dbReference>
<dbReference type="SMART" id="SM00387">
    <property type="entry name" value="HATPase_c"/>
    <property type="match status" value="1"/>
</dbReference>
<name>A0A4Y8S9F1_9SPHI</name>
<feature type="transmembrane region" description="Helical" evidence="8">
    <location>
        <begin position="287"/>
        <end position="313"/>
    </location>
</feature>
<keyword evidence="5 10" id="KW-0418">Kinase</keyword>
<dbReference type="GO" id="GO:0004721">
    <property type="term" value="F:phosphoprotein phosphatase activity"/>
    <property type="evidence" value="ECO:0007669"/>
    <property type="project" value="TreeGrafter"/>
</dbReference>
<dbReference type="Pfam" id="PF00512">
    <property type="entry name" value="HisKA"/>
    <property type="match status" value="1"/>
</dbReference>
<dbReference type="SMART" id="SM00388">
    <property type="entry name" value="HisKA"/>
    <property type="match status" value="1"/>
</dbReference>
<dbReference type="Gene3D" id="3.30.565.10">
    <property type="entry name" value="Histidine kinase-like ATPase, C-terminal domain"/>
    <property type="match status" value="1"/>
</dbReference>
<comment type="caution">
    <text evidence="10">The sequence shown here is derived from an EMBL/GenBank/DDBJ whole genome shotgun (WGS) entry which is preliminary data.</text>
</comment>
<dbReference type="InterPro" id="IPR003661">
    <property type="entry name" value="HisK_dim/P_dom"/>
</dbReference>
<accession>A0A4Y8S9F1</accession>
<dbReference type="GO" id="GO:0016036">
    <property type="term" value="P:cellular response to phosphate starvation"/>
    <property type="evidence" value="ECO:0007669"/>
    <property type="project" value="TreeGrafter"/>
</dbReference>
<feature type="coiled-coil region" evidence="7">
    <location>
        <begin position="397"/>
        <end position="424"/>
    </location>
</feature>
<evidence type="ECO:0000256" key="3">
    <source>
        <dbReference type="ARBA" id="ARBA00022553"/>
    </source>
</evidence>
<dbReference type="SUPFAM" id="SSF55874">
    <property type="entry name" value="ATPase domain of HSP90 chaperone/DNA topoisomerase II/histidine kinase"/>
    <property type="match status" value="1"/>
</dbReference>
<dbReference type="GO" id="GO:0000155">
    <property type="term" value="F:phosphorelay sensor kinase activity"/>
    <property type="evidence" value="ECO:0007669"/>
    <property type="project" value="InterPro"/>
</dbReference>
<comment type="catalytic activity">
    <reaction evidence="1">
        <text>ATP + protein L-histidine = ADP + protein N-phospho-L-histidine.</text>
        <dbReference type="EC" id="2.7.13.3"/>
    </reaction>
</comment>
<dbReference type="CDD" id="cd00075">
    <property type="entry name" value="HATPase"/>
    <property type="match status" value="1"/>
</dbReference>
<evidence type="ECO:0000313" key="10">
    <source>
        <dbReference type="EMBL" id="TFF35618.1"/>
    </source>
</evidence>
<dbReference type="AlphaFoldDB" id="A0A4Y8S9F1"/>
<keyword evidence="8" id="KW-0812">Transmembrane</keyword>
<dbReference type="FunFam" id="3.30.565.10:FF:000006">
    <property type="entry name" value="Sensor histidine kinase WalK"/>
    <property type="match status" value="1"/>
</dbReference>
<dbReference type="PRINTS" id="PR00344">
    <property type="entry name" value="BCTRLSENSOR"/>
</dbReference>
<feature type="transmembrane region" description="Helical" evidence="8">
    <location>
        <begin position="6"/>
        <end position="28"/>
    </location>
</feature>
<keyword evidence="7" id="KW-0175">Coiled coil</keyword>
<evidence type="ECO:0000256" key="2">
    <source>
        <dbReference type="ARBA" id="ARBA00012438"/>
    </source>
</evidence>
<dbReference type="PANTHER" id="PTHR45453:SF1">
    <property type="entry name" value="PHOSPHATE REGULON SENSOR PROTEIN PHOR"/>
    <property type="match status" value="1"/>
</dbReference>
<keyword evidence="8" id="KW-0472">Membrane</keyword>
<feature type="domain" description="Histidine kinase" evidence="9">
    <location>
        <begin position="332"/>
        <end position="550"/>
    </location>
</feature>
<dbReference type="InterPro" id="IPR005467">
    <property type="entry name" value="His_kinase_dom"/>
</dbReference>
<dbReference type="InterPro" id="IPR003594">
    <property type="entry name" value="HATPase_dom"/>
</dbReference>
<dbReference type="InterPro" id="IPR004358">
    <property type="entry name" value="Sig_transdc_His_kin-like_C"/>
</dbReference>
<dbReference type="Gene3D" id="1.10.287.130">
    <property type="match status" value="1"/>
</dbReference>
<dbReference type="PANTHER" id="PTHR45453">
    <property type="entry name" value="PHOSPHATE REGULON SENSOR PROTEIN PHOR"/>
    <property type="match status" value="1"/>
</dbReference>
<dbReference type="InterPro" id="IPR036890">
    <property type="entry name" value="HATPase_C_sf"/>
</dbReference>
<sequence>MKKKLYIVLFLTAILLTGIIVLQLYWSFTAYKLNKEKFDGDINIAMQRALDSCKKDYFDSIRVVMVKRLSAPGITIKFDTLPSADTAHLVMLISVANKYTNFGNQPYNTTIPDYNFYKKRLRAGASIPEVLTEISFYQPMLMEKLITLLGMEDTMGNFLDEIAYHKAHPGRSINTLNKRLDAIRSLPDKGTYEMPPNYRKADSLKLNYYFKKALQQMHPRMRKFDFDLDFSDKPIPADEPGPHVIDQLRYSETEQFTYKYHGFVFLEHSDKDVLYVRARFNRAQIGILSEMVIILGLSALLIVFTKFCLFYIIRTIIQQKKLTELKDDFINNMTHELKTPIATITVAIEGLQKFNGLNDPEKTQRYLQTSRNELSRLDGLVTKVLNVAAFERKKVVLIKERIAIDELMNELIAAEKQKTAKEVSITYINRDGITAIEADKMHLRNVMLNLVDNAIKYATEPVDIEIDLTKQHKYAVFSIKDNGMGIPAKHIKHVFDKFHRVPAGNVHNVKGTGLGLNYVKYMVEAHGGKISVNSKVNKGSEFTVTIPIKNG</sequence>
<reference evidence="10 11" key="1">
    <citation type="journal article" date="2017" name="Int. J. Syst. Evol. Microbiol.">
        <title>Mucilaginibacterpsychrotolerans sp. nov., isolated from peatlands.</title>
        <authorList>
            <person name="Deng Y."/>
            <person name="Shen L."/>
            <person name="Xu B."/>
            <person name="Liu Y."/>
            <person name="Gu Z."/>
            <person name="Liu H."/>
            <person name="Zhou Y."/>
        </authorList>
    </citation>
    <scope>NUCLEOTIDE SEQUENCE [LARGE SCALE GENOMIC DNA]</scope>
    <source>
        <strain evidence="10 11">NH7-4</strain>
    </source>
</reference>
<dbReference type="EMBL" id="SOZE01000020">
    <property type="protein sequence ID" value="TFF35618.1"/>
    <property type="molecule type" value="Genomic_DNA"/>
</dbReference>
<keyword evidence="6" id="KW-0902">Two-component regulatory system</keyword>
<dbReference type="InterPro" id="IPR050351">
    <property type="entry name" value="BphY/WalK/GraS-like"/>
</dbReference>
<evidence type="ECO:0000256" key="5">
    <source>
        <dbReference type="ARBA" id="ARBA00022777"/>
    </source>
</evidence>